<evidence type="ECO:0000256" key="1">
    <source>
        <dbReference type="ARBA" id="ARBA00004651"/>
    </source>
</evidence>
<feature type="domain" description="MacB-like periplasmic core" evidence="8">
    <location>
        <begin position="520"/>
        <end position="720"/>
    </location>
</feature>
<dbReference type="InterPro" id="IPR047699">
    <property type="entry name" value="Permease_put_prefix"/>
</dbReference>
<feature type="domain" description="MacB-like periplasmic core" evidence="8">
    <location>
        <begin position="109"/>
        <end position="326"/>
    </location>
</feature>
<keyword evidence="4 6" id="KW-1133">Transmembrane helix</keyword>
<dbReference type="Pfam" id="PF12704">
    <property type="entry name" value="MacB_PCD"/>
    <property type="match status" value="2"/>
</dbReference>
<comment type="caution">
    <text evidence="9">The sequence shown here is derived from an EMBL/GenBank/DDBJ whole genome shotgun (WGS) entry which is preliminary data.</text>
</comment>
<proteinExistence type="predicted"/>
<feature type="transmembrane region" description="Helical" evidence="6">
    <location>
        <begin position="843"/>
        <end position="863"/>
    </location>
</feature>
<dbReference type="PANTHER" id="PTHR30572">
    <property type="entry name" value="MEMBRANE COMPONENT OF TRANSPORTER-RELATED"/>
    <property type="match status" value="1"/>
</dbReference>
<keyword evidence="5 6" id="KW-0472">Membrane</keyword>
<feature type="transmembrane region" description="Helical" evidence="6">
    <location>
        <begin position="809"/>
        <end position="828"/>
    </location>
</feature>
<evidence type="ECO:0000256" key="2">
    <source>
        <dbReference type="ARBA" id="ARBA00022475"/>
    </source>
</evidence>
<dbReference type="InterPro" id="IPR025857">
    <property type="entry name" value="MacB_PCD"/>
</dbReference>
<dbReference type="Proteomes" id="UP001597512">
    <property type="component" value="Unassembled WGS sequence"/>
</dbReference>
<feature type="transmembrane region" description="Helical" evidence="6">
    <location>
        <begin position="760"/>
        <end position="781"/>
    </location>
</feature>
<reference evidence="10" key="1">
    <citation type="journal article" date="2019" name="Int. J. Syst. Evol. Microbiol.">
        <title>The Global Catalogue of Microorganisms (GCM) 10K type strain sequencing project: providing services to taxonomists for standard genome sequencing and annotation.</title>
        <authorList>
            <consortium name="The Broad Institute Genomics Platform"/>
            <consortium name="The Broad Institute Genome Sequencing Center for Infectious Disease"/>
            <person name="Wu L."/>
            <person name="Ma J."/>
        </authorList>
    </citation>
    <scope>NUCLEOTIDE SEQUENCE [LARGE SCALE GENOMIC DNA]</scope>
    <source>
        <strain evidence="10">KCTC 52490</strain>
    </source>
</reference>
<name>A0ABW6AEA3_9BACT</name>
<dbReference type="RefSeq" id="WP_381498248.1">
    <property type="nucleotide sequence ID" value="NZ_JBHUOM010000002.1"/>
</dbReference>
<evidence type="ECO:0000259" key="7">
    <source>
        <dbReference type="Pfam" id="PF02687"/>
    </source>
</evidence>
<dbReference type="InterPro" id="IPR003838">
    <property type="entry name" value="ABC3_permease_C"/>
</dbReference>
<comment type="subcellular location">
    <subcellularLocation>
        <location evidence="1">Cell membrane</location>
        <topology evidence="1">Multi-pass membrane protein</topology>
    </subcellularLocation>
</comment>
<feature type="transmembrane region" description="Helical" evidence="6">
    <location>
        <begin position="415"/>
        <end position="444"/>
    </location>
</feature>
<evidence type="ECO:0000256" key="3">
    <source>
        <dbReference type="ARBA" id="ARBA00022692"/>
    </source>
</evidence>
<sequence>MTSQPPRWADRLLKLVCAPHRREETLGDMHEEFAYQVGRIGERRARWRYWWDVLGFVKTPPGWPFAIKPKSTIDYSSPECRTTFLLSPVMIRNYTKIAFRNLVKNKTFSVVNMLGLALGMACSLLIMLWVQDERSVDAFHANKQQLYRIYMREYFSGKVQGVIWTPGPLAAELKKSIPEIQLSTAFSWASSQTFSVGNKVNKQQTNTAGADFFKMFSYKLLQGTAEAALKDRNSLAISRSMAEVFFGSPEAAIGKPIRFDNRKDLLVTAVFENVPKSSTLTFDCLQNWDGYLEDNPWAKGWESTDPLTFFMIRPDANPEKVEAKIKHFMDKFNKDANKPFHTELAMQPFHEYYLNSNFKNAQIDGGRIEYLRLFSLVAVFILLIACINFMNLATARSAKRAKEVGVRKVVGAIRAVLVGQFLGEAMLLTVFSVMLSVLFVGLLLPSFNSLTGKQIALPINDLSFWGILGGLTVFTGLLAGSYPAFFLSSLNPIRVLKGALKFDTKSTWLRQGLVVFQFSLSIILIVGMIIIYRQVEYVQTKNLGYDRENLIYFPLEGDLSKNYDVLKEEISQILSVKQVSQMTESPASNGSGTEGISWPGSDPTDKVRFTPVGVGYDFVKTMNLNVVEGRDFAKDFPTDSTGFLINEAALKVIGYKDPIGKTITWGNNKGAIIGVLKDFHFQSLHTSIRPLIAYLNTNSRRHGGNAIVRIEAGKTTETLAQLEIICKKLNPKFPFTYYFTDQEYARQYQSEQVVSKLANYFAFLAIFISCLGLFGLATFTAEQRTKEIGVRKVLGASVGNIVGLLSQDFLKPVAIGILLASPVAWWAMSKWLNGFAYKIDIEWWMFVLAGSLAVAIALLTISFQSIKAALMNPVKSLRSE</sequence>
<organism evidence="9 10">
    <name type="scientific">Spirosoma flavum</name>
    <dbReference type="NCBI Taxonomy" id="2048557"/>
    <lineage>
        <taxon>Bacteria</taxon>
        <taxon>Pseudomonadati</taxon>
        <taxon>Bacteroidota</taxon>
        <taxon>Cytophagia</taxon>
        <taxon>Cytophagales</taxon>
        <taxon>Cytophagaceae</taxon>
        <taxon>Spirosoma</taxon>
    </lineage>
</organism>
<feature type="transmembrane region" description="Helical" evidence="6">
    <location>
        <begin position="464"/>
        <end position="487"/>
    </location>
</feature>
<evidence type="ECO:0000313" key="9">
    <source>
        <dbReference type="EMBL" id="MFD2933671.1"/>
    </source>
</evidence>
<feature type="transmembrane region" description="Helical" evidence="6">
    <location>
        <begin position="110"/>
        <end position="130"/>
    </location>
</feature>
<feature type="domain" description="ABC3 transporter permease C-terminal" evidence="7">
    <location>
        <begin position="761"/>
        <end position="873"/>
    </location>
</feature>
<evidence type="ECO:0000313" key="10">
    <source>
        <dbReference type="Proteomes" id="UP001597512"/>
    </source>
</evidence>
<dbReference type="InterPro" id="IPR050250">
    <property type="entry name" value="Macrolide_Exporter_MacB"/>
</dbReference>
<keyword evidence="2" id="KW-1003">Cell membrane</keyword>
<keyword evidence="10" id="KW-1185">Reference proteome</keyword>
<evidence type="ECO:0000259" key="8">
    <source>
        <dbReference type="Pfam" id="PF12704"/>
    </source>
</evidence>
<evidence type="ECO:0000256" key="4">
    <source>
        <dbReference type="ARBA" id="ARBA00022989"/>
    </source>
</evidence>
<evidence type="ECO:0000256" key="6">
    <source>
        <dbReference type="SAM" id="Phobius"/>
    </source>
</evidence>
<feature type="transmembrane region" description="Helical" evidence="6">
    <location>
        <begin position="508"/>
        <end position="532"/>
    </location>
</feature>
<gene>
    <name evidence="9" type="ORF">ACFS25_07745</name>
</gene>
<feature type="transmembrane region" description="Helical" evidence="6">
    <location>
        <begin position="370"/>
        <end position="394"/>
    </location>
</feature>
<dbReference type="NCBIfam" id="NF038404">
    <property type="entry name" value="perm_prefix_2"/>
    <property type="match status" value="1"/>
</dbReference>
<keyword evidence="3 6" id="KW-0812">Transmembrane</keyword>
<protein>
    <submittedName>
        <fullName evidence="9">ABC transporter permease</fullName>
    </submittedName>
</protein>
<dbReference type="EMBL" id="JBHUOM010000002">
    <property type="protein sequence ID" value="MFD2933671.1"/>
    <property type="molecule type" value="Genomic_DNA"/>
</dbReference>
<dbReference type="Pfam" id="PF02687">
    <property type="entry name" value="FtsX"/>
    <property type="match status" value="2"/>
</dbReference>
<evidence type="ECO:0000256" key="5">
    <source>
        <dbReference type="ARBA" id="ARBA00023136"/>
    </source>
</evidence>
<feature type="domain" description="ABC3 transporter permease C-terminal" evidence="7">
    <location>
        <begin position="376"/>
        <end position="492"/>
    </location>
</feature>
<dbReference type="PANTHER" id="PTHR30572:SF18">
    <property type="entry name" value="ABC-TYPE MACROLIDE FAMILY EXPORT SYSTEM PERMEASE COMPONENT 2"/>
    <property type="match status" value="1"/>
</dbReference>
<accession>A0ABW6AEA3</accession>